<proteinExistence type="predicted"/>
<dbReference type="RefSeq" id="WP_092490488.1">
    <property type="nucleotide sequence ID" value="NZ_LN906597.1"/>
</dbReference>
<sequence length="94" mass="10109">MNMIQIVRSIIGNSRQHSAVTSKIGRFSVEVAANNTNCCAHAGSSSSQASKKRILSREIKVSESCKKAKVSALCGASQIVCQFEQILTNKVNKP</sequence>
<dbReference type="Proteomes" id="UP000198651">
    <property type="component" value="Chromosome I"/>
</dbReference>
<evidence type="ECO:0000313" key="2">
    <source>
        <dbReference type="Proteomes" id="UP000198651"/>
    </source>
</evidence>
<keyword evidence="2" id="KW-1185">Reference proteome</keyword>
<dbReference type="EMBL" id="LN906597">
    <property type="protein sequence ID" value="CUT17609.1"/>
    <property type="molecule type" value="Genomic_DNA"/>
</dbReference>
<reference evidence="2" key="1">
    <citation type="submission" date="2015-11" db="EMBL/GenBank/DDBJ databases">
        <authorList>
            <person name="Seth-Smith H.M.B."/>
        </authorList>
    </citation>
    <scope>NUCLEOTIDE SEQUENCE [LARGE SCALE GENOMIC DNA]</scope>
    <source>
        <strain evidence="2">2013Ark11</strain>
    </source>
</reference>
<dbReference type="AlphaFoldDB" id="A0A0S4M1G4"/>
<evidence type="ECO:0000313" key="1">
    <source>
        <dbReference type="EMBL" id="CUT17609.1"/>
    </source>
</evidence>
<dbReference type="OrthoDB" id="9916839at2"/>
<protein>
    <submittedName>
        <fullName evidence="1">Uncharacterized protein</fullName>
    </submittedName>
</protein>
<dbReference type="STRING" id="1561003.Ark11_0783"/>
<name>A0A0S4M1G4_9BURK</name>
<gene>
    <name evidence="1" type="ORF">Ark11_0783</name>
</gene>
<accession>A0A0S4M1G4</accession>
<organism evidence="1 2">
    <name type="scientific">Candidatus Ichthyocystis hellenicum</name>
    <dbReference type="NCBI Taxonomy" id="1561003"/>
    <lineage>
        <taxon>Bacteria</taxon>
        <taxon>Pseudomonadati</taxon>
        <taxon>Pseudomonadota</taxon>
        <taxon>Betaproteobacteria</taxon>
        <taxon>Burkholderiales</taxon>
        <taxon>Candidatus Ichthyocystis</taxon>
    </lineage>
</organism>